<dbReference type="PANTHER" id="PTHR48081">
    <property type="entry name" value="AB HYDROLASE SUPERFAMILY PROTEIN C4A8.06C"/>
    <property type="match status" value="1"/>
</dbReference>
<reference evidence="3 4" key="1">
    <citation type="submission" date="2019-02" db="EMBL/GenBank/DDBJ databases">
        <title>Prokaryotic population dynamics and viral predation in marine succession experiment using metagenomics: the confinement effect.</title>
        <authorList>
            <person name="Haro-Moreno J.M."/>
            <person name="Rodriguez-Valera F."/>
            <person name="Lopez-Perez M."/>
        </authorList>
    </citation>
    <scope>NUCLEOTIDE SEQUENCE [LARGE SCALE GENOMIC DNA]</scope>
    <source>
        <strain evidence="3">MED-G157</strain>
    </source>
</reference>
<sequence length="316" mass="34937">MSLTEHLLDPELREIFDRKSTFTLSDEVMLQARKEFKPTELGDPAGFNVAREEIFISVDDAPDVRCLLYTPLKDTKEQRPGYLHMHGGGYIFGTPEDSDANNLKICADLGSVVLSVDYRLAPEHPVPCPLDDCYAALAWLHFNVSDLKVDSNHIGIGGESAGGGMAAALALKARDQGEYAICHQHLTYPMLDDRTGDLANPGDPLVGEFVWTRSSNQYAWNAYIGDSARRAPYIPARADSLQGLPPTWLHTATLDLFRDENITYARRLMAAGVPTELVVSAGGCHGFQGIVDADISRRYRRDFMEALSRGLRVHCL</sequence>
<evidence type="ECO:0000313" key="4">
    <source>
        <dbReference type="Proteomes" id="UP000316199"/>
    </source>
</evidence>
<gene>
    <name evidence="3" type="ORF">EVA68_02645</name>
</gene>
<dbReference type="Pfam" id="PF07859">
    <property type="entry name" value="Abhydrolase_3"/>
    <property type="match status" value="1"/>
</dbReference>
<dbReference type="Proteomes" id="UP000316199">
    <property type="component" value="Unassembled WGS sequence"/>
</dbReference>
<dbReference type="InterPro" id="IPR013094">
    <property type="entry name" value="AB_hydrolase_3"/>
</dbReference>
<evidence type="ECO:0000313" key="3">
    <source>
        <dbReference type="EMBL" id="RZO76937.1"/>
    </source>
</evidence>
<evidence type="ECO:0000256" key="1">
    <source>
        <dbReference type="ARBA" id="ARBA00022801"/>
    </source>
</evidence>
<comment type="caution">
    <text evidence="3">The sequence shown here is derived from an EMBL/GenBank/DDBJ whole genome shotgun (WGS) entry which is preliminary data.</text>
</comment>
<dbReference type="AlphaFoldDB" id="A0A520S381"/>
<dbReference type="PANTHER" id="PTHR48081:SF8">
    <property type="entry name" value="ALPHA_BETA HYDROLASE FOLD-3 DOMAIN-CONTAINING PROTEIN-RELATED"/>
    <property type="match status" value="1"/>
</dbReference>
<dbReference type="InterPro" id="IPR050300">
    <property type="entry name" value="GDXG_lipolytic_enzyme"/>
</dbReference>
<organism evidence="3 4">
    <name type="scientific">OM182 bacterium</name>
    <dbReference type="NCBI Taxonomy" id="2510334"/>
    <lineage>
        <taxon>Bacteria</taxon>
        <taxon>Pseudomonadati</taxon>
        <taxon>Pseudomonadota</taxon>
        <taxon>Gammaproteobacteria</taxon>
        <taxon>OMG group</taxon>
        <taxon>OM182 clade</taxon>
    </lineage>
</organism>
<proteinExistence type="predicted"/>
<dbReference type="EMBL" id="SHAG01000006">
    <property type="protein sequence ID" value="RZO76937.1"/>
    <property type="molecule type" value="Genomic_DNA"/>
</dbReference>
<keyword evidence="1 3" id="KW-0378">Hydrolase</keyword>
<dbReference type="SUPFAM" id="SSF53474">
    <property type="entry name" value="alpha/beta-Hydrolases"/>
    <property type="match status" value="1"/>
</dbReference>
<protein>
    <submittedName>
        <fullName evidence="3">Alpha/beta hydrolase</fullName>
    </submittedName>
</protein>
<accession>A0A520S381</accession>
<dbReference type="GO" id="GO:0016787">
    <property type="term" value="F:hydrolase activity"/>
    <property type="evidence" value="ECO:0007669"/>
    <property type="project" value="UniProtKB-KW"/>
</dbReference>
<feature type="domain" description="Alpha/beta hydrolase fold-3" evidence="2">
    <location>
        <begin position="83"/>
        <end position="288"/>
    </location>
</feature>
<name>A0A520S381_9GAMM</name>
<evidence type="ECO:0000259" key="2">
    <source>
        <dbReference type="Pfam" id="PF07859"/>
    </source>
</evidence>
<dbReference type="InterPro" id="IPR029058">
    <property type="entry name" value="AB_hydrolase_fold"/>
</dbReference>
<dbReference type="Gene3D" id="3.40.50.1820">
    <property type="entry name" value="alpha/beta hydrolase"/>
    <property type="match status" value="1"/>
</dbReference>